<evidence type="ECO:0000313" key="1">
    <source>
        <dbReference type="EMBL" id="TFU33412.1"/>
    </source>
</evidence>
<dbReference type="Proteomes" id="UP000298358">
    <property type="component" value="Unassembled WGS sequence"/>
</dbReference>
<comment type="caution">
    <text evidence="1">The sequence shown here is derived from an EMBL/GenBank/DDBJ whole genome shotgun (WGS) entry which is preliminary data.</text>
</comment>
<dbReference type="AlphaFoldDB" id="A0A4Y9FVX2"/>
<reference evidence="1 2" key="1">
    <citation type="submission" date="2019-03" db="EMBL/GenBank/DDBJ databases">
        <title>Diversity of the mouse oral microbiome.</title>
        <authorList>
            <person name="Joseph S."/>
            <person name="Aduse-Opoku J."/>
            <person name="Curtis M."/>
            <person name="Wade W."/>
            <person name="Hashim A."/>
        </authorList>
    </citation>
    <scope>NUCLEOTIDE SEQUENCE [LARGE SCALE GENOMIC DNA]</scope>
    <source>
        <strain evidence="1 2">P1012</strain>
    </source>
</reference>
<dbReference type="PANTHER" id="PTHR38460">
    <property type="entry name" value="TAUTOMERASE YOLI-RELATED"/>
    <property type="match status" value="1"/>
</dbReference>
<dbReference type="SUPFAM" id="SSF55331">
    <property type="entry name" value="Tautomerase/MIF"/>
    <property type="match status" value="1"/>
</dbReference>
<keyword evidence="2" id="KW-1185">Reference proteome</keyword>
<dbReference type="OrthoDB" id="9804765at2"/>
<dbReference type="RefSeq" id="WP_135113905.1">
    <property type="nucleotide sequence ID" value="NZ_JADGLL010000009.1"/>
</dbReference>
<dbReference type="InterPro" id="IPR014347">
    <property type="entry name" value="Tautomerase/MIF_sf"/>
</dbReference>
<proteinExistence type="predicted"/>
<dbReference type="EMBL" id="SPQB01000009">
    <property type="protein sequence ID" value="TFU33412.1"/>
    <property type="molecule type" value="Genomic_DNA"/>
</dbReference>
<protein>
    <recommendedName>
        <fullName evidence="3">Tautomerase family protein</fullName>
    </recommendedName>
</protein>
<organism evidence="1 2">
    <name type="scientific">Microbacterium paludicola</name>
    <dbReference type="NCBI Taxonomy" id="300019"/>
    <lineage>
        <taxon>Bacteria</taxon>
        <taxon>Bacillati</taxon>
        <taxon>Actinomycetota</taxon>
        <taxon>Actinomycetes</taxon>
        <taxon>Micrococcales</taxon>
        <taxon>Microbacteriaceae</taxon>
        <taxon>Microbacterium</taxon>
    </lineage>
</organism>
<accession>A0A4Y9FVX2</accession>
<name>A0A4Y9FVX2_9MICO</name>
<dbReference type="Gene3D" id="3.30.429.10">
    <property type="entry name" value="Macrophage Migration Inhibitory Factor"/>
    <property type="match status" value="1"/>
</dbReference>
<dbReference type="InterPro" id="IPR037479">
    <property type="entry name" value="Tauto_MSAD"/>
</dbReference>
<evidence type="ECO:0008006" key="3">
    <source>
        <dbReference type="Google" id="ProtNLM"/>
    </source>
</evidence>
<gene>
    <name evidence="1" type="ORF">E4U02_05925</name>
</gene>
<sequence length="120" mass="13338">MPLVRVDLHSHLAELRPQISAAIHAGLVEGWDFPADDLFQIFSVHEQGDLFYSRTFPDADRSDIVFIQILAYNGYTPEVKQRGAGLVVDRLAALGIKRDDILIALHENGDGDWLSPAKEA</sequence>
<evidence type="ECO:0000313" key="2">
    <source>
        <dbReference type="Proteomes" id="UP000298358"/>
    </source>
</evidence>
<dbReference type="PANTHER" id="PTHR38460:SF1">
    <property type="entry name" value="TAUTOMERASE YOLI-RELATED"/>
    <property type="match status" value="1"/>
</dbReference>
<dbReference type="Pfam" id="PF14552">
    <property type="entry name" value="Tautomerase_2"/>
    <property type="match status" value="1"/>
</dbReference>